<evidence type="ECO:0000313" key="1">
    <source>
        <dbReference type="EMBL" id="CAD9502021.1"/>
    </source>
</evidence>
<sequence>MAELKAKGMDTPLPDGWAVWQLTPSKYDPTAPDGARGGKMYPCLKSPPMLDFDDEGNVYCPQDSCDTVLYINRSTQQAQQLEVPFPERTAEGSKFPKMAGDEYRTHTKKGGVPYSGSGYPRITGPAIATAPNGSIWMTLLGTYNSMVRFDPDPSKKPILYEFGGPPWAVNLRLIHLTFSDSKYADGVSRIYAIASDLLDDSAVNSVVILQFKTEKDRGEQFKTCVGQRIIPLPTQDCACHRISFVDAEIADKPRRSRSIVISEMQSSKLLQIKVGNVLQTQRVIEKISTNAEGFEVRSYTLGQDEAGLQV</sequence>
<name>A0A7S2MTY3_9EUKA</name>
<accession>A0A7S2MTY3</accession>
<protein>
    <submittedName>
        <fullName evidence="1">Uncharacterized protein</fullName>
    </submittedName>
</protein>
<dbReference type="EMBL" id="HBGU01053819">
    <property type="protein sequence ID" value="CAD9502021.1"/>
    <property type="molecule type" value="Transcribed_RNA"/>
</dbReference>
<reference evidence="1" key="1">
    <citation type="submission" date="2021-01" db="EMBL/GenBank/DDBJ databases">
        <authorList>
            <person name="Corre E."/>
            <person name="Pelletier E."/>
            <person name="Niang G."/>
            <person name="Scheremetjew M."/>
            <person name="Finn R."/>
            <person name="Kale V."/>
            <person name="Holt S."/>
            <person name="Cochrane G."/>
            <person name="Meng A."/>
            <person name="Brown T."/>
            <person name="Cohen L."/>
        </authorList>
    </citation>
    <scope>NUCLEOTIDE SEQUENCE</scope>
    <source>
        <strain evidence="1">UTEX LB 985</strain>
    </source>
</reference>
<dbReference type="AlphaFoldDB" id="A0A7S2MTY3"/>
<gene>
    <name evidence="1" type="ORF">CBRE1094_LOCUS29420</name>
</gene>
<proteinExistence type="predicted"/>
<organism evidence="1">
    <name type="scientific">Haptolina brevifila</name>
    <dbReference type="NCBI Taxonomy" id="156173"/>
    <lineage>
        <taxon>Eukaryota</taxon>
        <taxon>Haptista</taxon>
        <taxon>Haptophyta</taxon>
        <taxon>Prymnesiophyceae</taxon>
        <taxon>Prymnesiales</taxon>
        <taxon>Prymnesiaceae</taxon>
        <taxon>Haptolina</taxon>
    </lineage>
</organism>